<dbReference type="Proteomes" id="UP001180754">
    <property type="component" value="Unassembled WGS sequence"/>
</dbReference>
<organism evidence="1 2">
    <name type="scientific">Streptomyces lonegramiae</name>
    <dbReference type="NCBI Taxonomy" id="3075524"/>
    <lineage>
        <taxon>Bacteria</taxon>
        <taxon>Bacillati</taxon>
        <taxon>Actinomycetota</taxon>
        <taxon>Actinomycetes</taxon>
        <taxon>Kitasatosporales</taxon>
        <taxon>Streptomycetaceae</taxon>
        <taxon>Streptomyces</taxon>
    </lineage>
</organism>
<name>A0ABU2XZW2_9ACTN</name>
<comment type="caution">
    <text evidence="1">The sequence shown here is derived from an EMBL/GenBank/DDBJ whole genome shotgun (WGS) entry which is preliminary data.</text>
</comment>
<feature type="non-terminal residue" evidence="1">
    <location>
        <position position="1"/>
    </location>
</feature>
<evidence type="ECO:0000313" key="2">
    <source>
        <dbReference type="Proteomes" id="UP001180754"/>
    </source>
</evidence>
<accession>A0ABU2XZW2</accession>
<protein>
    <recommendedName>
        <fullName evidence="3">TetR family transcriptional regulator</fullName>
    </recommendedName>
</protein>
<dbReference type="SUPFAM" id="SSF48498">
    <property type="entry name" value="Tetracyclin repressor-like, C-terminal domain"/>
    <property type="match status" value="1"/>
</dbReference>
<dbReference type="InterPro" id="IPR036271">
    <property type="entry name" value="Tet_transcr_reg_TetR-rel_C_sf"/>
</dbReference>
<dbReference type="EMBL" id="JAVRFD010001074">
    <property type="protein sequence ID" value="MDT0551420.1"/>
    <property type="molecule type" value="Genomic_DNA"/>
</dbReference>
<keyword evidence="2" id="KW-1185">Reference proteome</keyword>
<gene>
    <name evidence="1" type="ORF">RND15_53600</name>
</gene>
<proteinExistence type="predicted"/>
<evidence type="ECO:0000313" key="1">
    <source>
        <dbReference type="EMBL" id="MDT0551420.1"/>
    </source>
</evidence>
<sequence>IPDLADFWSPYLAAARDRGEVRADIDIPEASEGVARVLISLATVPGNTLDPSDGDAVLAQVRRYLMPGLRPDPTA</sequence>
<evidence type="ECO:0008006" key="3">
    <source>
        <dbReference type="Google" id="ProtNLM"/>
    </source>
</evidence>
<reference evidence="1" key="1">
    <citation type="submission" date="2024-05" db="EMBL/GenBank/DDBJ databases">
        <title>30 novel species of actinomycetes from the DSMZ collection.</title>
        <authorList>
            <person name="Nouioui I."/>
        </authorList>
    </citation>
    <scope>NUCLEOTIDE SEQUENCE</scope>
    <source>
        <strain evidence="1">DSM 41529</strain>
    </source>
</reference>
<dbReference type="RefSeq" id="WP_311731624.1">
    <property type="nucleotide sequence ID" value="NZ_JAVRFD010001074.1"/>
</dbReference>